<dbReference type="InterPro" id="IPR001584">
    <property type="entry name" value="Integrase_cat-core"/>
</dbReference>
<dbReference type="EMBL" id="CP023198">
    <property type="protein sequence ID" value="AUE18573.1"/>
    <property type="molecule type" value="Genomic_DNA"/>
</dbReference>
<dbReference type="GO" id="GO:0015074">
    <property type="term" value="P:DNA integration"/>
    <property type="evidence" value="ECO:0007669"/>
    <property type="project" value="InterPro"/>
</dbReference>
<dbReference type="InterPro" id="IPR050287">
    <property type="entry name" value="MTA/SAH_deaminase"/>
</dbReference>
<accession>A0AAN1M5A4</accession>
<evidence type="ECO:0000313" key="4">
    <source>
        <dbReference type="Proteomes" id="UP000232496"/>
    </source>
</evidence>
<dbReference type="GO" id="GO:0016810">
    <property type="term" value="F:hydrolase activity, acting on carbon-nitrogen (but not peptide) bonds"/>
    <property type="evidence" value="ECO:0007669"/>
    <property type="project" value="InterPro"/>
</dbReference>
<keyword evidence="1" id="KW-0378">Hydrolase</keyword>
<feature type="domain" description="Integrase catalytic" evidence="2">
    <location>
        <begin position="328"/>
        <end position="507"/>
    </location>
</feature>
<dbReference type="PROSITE" id="PS50994">
    <property type="entry name" value="INTEGRASE"/>
    <property type="match status" value="1"/>
</dbReference>
<dbReference type="InterPro" id="IPR011059">
    <property type="entry name" value="Metal-dep_hydrolase_composite"/>
</dbReference>
<evidence type="ECO:0000313" key="3">
    <source>
        <dbReference type="EMBL" id="AUE18573.1"/>
    </source>
</evidence>
<dbReference type="Gene3D" id="2.30.40.10">
    <property type="entry name" value="Urease, subunit C, domain 1"/>
    <property type="match status" value="1"/>
</dbReference>
<gene>
    <name evidence="3" type="ORF">DRBB29_1019</name>
</gene>
<dbReference type="InterPro" id="IPR032466">
    <property type="entry name" value="Metal_Hydrolase"/>
</dbReference>
<dbReference type="SUPFAM" id="SSF53098">
    <property type="entry name" value="Ribonuclease H-like"/>
    <property type="match status" value="1"/>
</dbReference>
<dbReference type="Pfam" id="PF01979">
    <property type="entry name" value="Amidohydro_1"/>
    <property type="match status" value="1"/>
</dbReference>
<proteinExistence type="predicted"/>
<evidence type="ECO:0000256" key="1">
    <source>
        <dbReference type="ARBA" id="ARBA00022801"/>
    </source>
</evidence>
<dbReference type="InterPro" id="IPR012337">
    <property type="entry name" value="RNaseH-like_sf"/>
</dbReference>
<organism evidence="3 4">
    <name type="scientific">Bifidobacterium breve</name>
    <dbReference type="NCBI Taxonomy" id="1685"/>
    <lineage>
        <taxon>Bacteria</taxon>
        <taxon>Bacillati</taxon>
        <taxon>Actinomycetota</taxon>
        <taxon>Actinomycetes</taxon>
        <taxon>Bifidobacteriales</taxon>
        <taxon>Bifidobacteriaceae</taxon>
        <taxon>Bifidobacterium</taxon>
    </lineage>
</organism>
<dbReference type="Proteomes" id="UP000232496">
    <property type="component" value="Chromosome"/>
</dbReference>
<dbReference type="AlphaFoldDB" id="A0AAN1M5A4"/>
<dbReference type="SUPFAM" id="SSF51338">
    <property type="entry name" value="Composite domain of metallo-dependent hydrolases"/>
    <property type="match status" value="1"/>
</dbReference>
<name>A0AAN1M5A4_BIFBR</name>
<dbReference type="InterPro" id="IPR006680">
    <property type="entry name" value="Amidohydro-rel"/>
</dbReference>
<evidence type="ECO:0000259" key="2">
    <source>
        <dbReference type="PROSITE" id="PS50994"/>
    </source>
</evidence>
<dbReference type="PANTHER" id="PTHR43794:SF11">
    <property type="entry name" value="AMIDOHYDROLASE-RELATED DOMAIN-CONTAINING PROTEIN"/>
    <property type="match status" value="1"/>
</dbReference>
<dbReference type="SUPFAM" id="SSF51556">
    <property type="entry name" value="Metallo-dependent hydrolases"/>
    <property type="match status" value="1"/>
</dbReference>
<dbReference type="PANTHER" id="PTHR43794">
    <property type="entry name" value="AMINOHYDROLASE SSNA-RELATED"/>
    <property type="match status" value="1"/>
</dbReference>
<reference evidence="3 4" key="1">
    <citation type="submission" date="2017-09" db="EMBL/GenBank/DDBJ databases">
        <title>Comparative genomics and methylome analysis of the gut commensal Bifidobacterium breve.</title>
        <authorList>
            <person name="Bottacini F."/>
            <person name="Morrissey R."/>
            <person name="Roberts R.J."/>
            <person name="James K."/>
            <person name="van Breen J."/>
            <person name="Egan M."/>
            <person name="Lambert J."/>
            <person name="van Limpt K."/>
            <person name="Stanton C."/>
            <person name="Knol J."/>
            <person name="O' Connell Motherway M."/>
            <person name="van Sinderen D."/>
        </authorList>
    </citation>
    <scope>NUCLEOTIDE SEQUENCE [LARGE SCALE GENOMIC DNA]</scope>
    <source>
        <strain evidence="3 4">DRBB29</strain>
    </source>
</reference>
<sequence length="517" mass="57313">MAHHDLIIKNADICTMDANMTRIQHGYVVVDGETITSVNEGSVPAGVEADTVIDAEGQVLFPGFIDTHTHIFQSFLKGLGADHRLIEWLNRSALPYGKYMTPYQHRLAAQLTCMEAIKSGCTTLCEFFYTDQDPELADGCIAGMEDTGIRSVFIRTFQDCGEDYGMPACFIQPADKAMEEVSRLRHDYADRSDMLSIWTGPDVTWSTTKEGYRTMLDYCKSENVRYAMHIDETEVDDDMCQKHYGQDIVPMLDDMGFLTDHMLGVHCVNLTPDEIKRFADNGVSISYNPVSNMYLGSGAAPIREALDAGVNVSIGTDGAASNNTTNYLESIKFAALVQKGFTRDAARITAPQTIRMANGSFGYTAFAADVYARRIVGWACATTMNTQELPLQALEQAVSWAASHGGTDGLIHHSDHGTQYTGTVYTTRVMEYGMLPSTGTVGDSYDNAMAESADGAYKTELVWRRKPFLDIDDLELATFRWVSWWNSKRLHQSLGCRTPEAVETEYYQHQAAQAASL</sequence>
<dbReference type="Pfam" id="PF13683">
    <property type="entry name" value="rve_3"/>
    <property type="match status" value="1"/>
</dbReference>
<protein>
    <submittedName>
        <fullName evidence="3">IS3521 family transposase</fullName>
    </submittedName>
</protein>
<dbReference type="Gene3D" id="3.20.20.140">
    <property type="entry name" value="Metal-dependent hydrolases"/>
    <property type="match status" value="1"/>
</dbReference>